<dbReference type="CDD" id="cd05251">
    <property type="entry name" value="NmrA_like_SDR_a"/>
    <property type="match status" value="1"/>
</dbReference>
<dbReference type="FunFam" id="3.40.50.720:FF:000181">
    <property type="entry name" value="NmrA-like family domain-containing protein 1"/>
    <property type="match status" value="1"/>
</dbReference>
<accession>A0AAV7V0D0</accession>
<dbReference type="GO" id="GO:0048471">
    <property type="term" value="C:perinuclear region of cytoplasm"/>
    <property type="evidence" value="ECO:0007669"/>
    <property type="project" value="UniProtKB-SubCell"/>
</dbReference>
<evidence type="ECO:0000256" key="3">
    <source>
        <dbReference type="ARBA" id="ARBA00006328"/>
    </source>
</evidence>
<keyword evidence="4" id="KW-0963">Cytoplasm</keyword>
<dbReference type="EMBL" id="JANPWB010000004">
    <property type="protein sequence ID" value="KAJ1194815.1"/>
    <property type="molecule type" value="Genomic_DNA"/>
</dbReference>
<dbReference type="SUPFAM" id="SSF51735">
    <property type="entry name" value="NAD(P)-binding Rossmann-fold domains"/>
    <property type="match status" value="1"/>
</dbReference>
<dbReference type="Gene3D" id="3.40.50.720">
    <property type="entry name" value="NAD(P)-binding Rossmann-like Domain"/>
    <property type="match status" value="1"/>
</dbReference>
<dbReference type="Gene3D" id="3.90.25.10">
    <property type="entry name" value="UDP-galactose 4-epimerase, domain 1"/>
    <property type="match status" value="1"/>
</dbReference>
<evidence type="ECO:0000256" key="6">
    <source>
        <dbReference type="ARBA" id="ARBA00023242"/>
    </source>
</evidence>
<comment type="subcellular location">
    <subcellularLocation>
        <location evidence="2">Cytoplasm</location>
        <location evidence="2">Perinuclear region</location>
    </subcellularLocation>
    <subcellularLocation>
        <location evidence="1">Nucleus</location>
    </subcellularLocation>
</comment>
<dbReference type="PANTHER" id="PTHR42748">
    <property type="entry name" value="NITROGEN METABOLITE REPRESSION PROTEIN NMRA FAMILY MEMBER"/>
    <property type="match status" value="1"/>
</dbReference>
<comment type="similarity">
    <text evidence="3">Belongs to the NmrA-type oxidoreductase family.</text>
</comment>
<evidence type="ECO:0000256" key="4">
    <source>
        <dbReference type="ARBA" id="ARBA00022490"/>
    </source>
</evidence>
<dbReference type="InterPro" id="IPR051164">
    <property type="entry name" value="NmrA-like_oxidored"/>
</dbReference>
<evidence type="ECO:0000256" key="5">
    <source>
        <dbReference type="ARBA" id="ARBA00022857"/>
    </source>
</evidence>
<evidence type="ECO:0000256" key="7">
    <source>
        <dbReference type="ARBA" id="ARBA00040296"/>
    </source>
</evidence>
<feature type="domain" description="NmrA-like" evidence="8">
    <location>
        <begin position="4"/>
        <end position="266"/>
    </location>
</feature>
<proteinExistence type="inferred from homology"/>
<dbReference type="InterPro" id="IPR008030">
    <property type="entry name" value="NmrA-like"/>
</dbReference>
<keyword evidence="5" id="KW-0521">NADP</keyword>
<evidence type="ECO:0000256" key="1">
    <source>
        <dbReference type="ARBA" id="ARBA00004123"/>
    </source>
</evidence>
<dbReference type="AlphaFoldDB" id="A0AAV7V0D0"/>
<dbReference type="PANTHER" id="PTHR42748:SF10">
    <property type="entry name" value="NMRA-LIKE DOMAIN-CONTAINING PROTEIN"/>
    <property type="match status" value="1"/>
</dbReference>
<gene>
    <name evidence="9" type="ORF">NDU88_004101</name>
</gene>
<sequence>MAAKKVITVFGATGAQGGSVARALLQRPGFAVRAVTRDVNRPASQALRDLGASVVKGDLDNQKSVEEAMHGAHGVFLVTNFFDSFSKEKEVQQGKMVADVAKRLGTKHVVFSGLENVKALTCGKLEVLHFDSKGEVEQYFWDTGVPMTSVRVSFYFENFLTATKPVKAPEGDHYNLVLPMADIPMDGISVADIGPVVASIFQSPEGYLGKALGLSSERLTVQQYAEILSKHMGKTVLDSKISPENYEKLGFPGAKELADMFRFYWTKIDRDIKLTRQLNPNVKSFDQFLCENKEALKSL</sequence>
<evidence type="ECO:0000313" key="9">
    <source>
        <dbReference type="EMBL" id="KAJ1194815.1"/>
    </source>
</evidence>
<dbReference type="GO" id="GO:0005634">
    <property type="term" value="C:nucleus"/>
    <property type="evidence" value="ECO:0007669"/>
    <property type="project" value="UniProtKB-SubCell"/>
</dbReference>
<evidence type="ECO:0000259" key="8">
    <source>
        <dbReference type="Pfam" id="PF05368"/>
    </source>
</evidence>
<keyword evidence="6" id="KW-0539">Nucleus</keyword>
<dbReference type="Pfam" id="PF05368">
    <property type="entry name" value="NmrA"/>
    <property type="match status" value="1"/>
</dbReference>
<protein>
    <recommendedName>
        <fullName evidence="7">NmrA-like family domain-containing protein 1</fullName>
    </recommendedName>
</protein>
<evidence type="ECO:0000256" key="2">
    <source>
        <dbReference type="ARBA" id="ARBA00004556"/>
    </source>
</evidence>
<name>A0AAV7V0D0_PLEWA</name>
<dbReference type="InterPro" id="IPR036291">
    <property type="entry name" value="NAD(P)-bd_dom_sf"/>
</dbReference>
<reference evidence="9" key="1">
    <citation type="journal article" date="2022" name="bioRxiv">
        <title>Sequencing and chromosome-scale assembly of the giantPleurodeles waltlgenome.</title>
        <authorList>
            <person name="Brown T."/>
            <person name="Elewa A."/>
            <person name="Iarovenko S."/>
            <person name="Subramanian E."/>
            <person name="Araus A.J."/>
            <person name="Petzold A."/>
            <person name="Susuki M."/>
            <person name="Suzuki K.-i.T."/>
            <person name="Hayashi T."/>
            <person name="Toyoda A."/>
            <person name="Oliveira C."/>
            <person name="Osipova E."/>
            <person name="Leigh N.D."/>
            <person name="Simon A."/>
            <person name="Yun M.H."/>
        </authorList>
    </citation>
    <scope>NUCLEOTIDE SEQUENCE</scope>
    <source>
        <strain evidence="9">20211129_DDA</strain>
        <tissue evidence="9">Liver</tissue>
    </source>
</reference>
<keyword evidence="10" id="KW-1185">Reference proteome</keyword>
<evidence type="ECO:0000313" key="10">
    <source>
        <dbReference type="Proteomes" id="UP001066276"/>
    </source>
</evidence>
<organism evidence="9 10">
    <name type="scientific">Pleurodeles waltl</name>
    <name type="common">Iberian ribbed newt</name>
    <dbReference type="NCBI Taxonomy" id="8319"/>
    <lineage>
        <taxon>Eukaryota</taxon>
        <taxon>Metazoa</taxon>
        <taxon>Chordata</taxon>
        <taxon>Craniata</taxon>
        <taxon>Vertebrata</taxon>
        <taxon>Euteleostomi</taxon>
        <taxon>Amphibia</taxon>
        <taxon>Batrachia</taxon>
        <taxon>Caudata</taxon>
        <taxon>Salamandroidea</taxon>
        <taxon>Salamandridae</taxon>
        <taxon>Pleurodelinae</taxon>
        <taxon>Pleurodeles</taxon>
    </lineage>
</organism>
<dbReference type="Proteomes" id="UP001066276">
    <property type="component" value="Chromosome 2_2"/>
</dbReference>
<comment type="caution">
    <text evidence="9">The sequence shown here is derived from an EMBL/GenBank/DDBJ whole genome shotgun (WGS) entry which is preliminary data.</text>
</comment>